<evidence type="ECO:0000256" key="1">
    <source>
        <dbReference type="SAM" id="Phobius"/>
    </source>
</evidence>
<evidence type="ECO:0000259" key="2">
    <source>
        <dbReference type="PROSITE" id="PS50042"/>
    </source>
</evidence>
<feature type="transmembrane region" description="Helical" evidence="1">
    <location>
        <begin position="112"/>
        <end position="135"/>
    </location>
</feature>
<dbReference type="PANTHER" id="PTHR10217">
    <property type="entry name" value="VOLTAGE AND LIGAND GATED POTASSIUM CHANNEL"/>
    <property type="match status" value="1"/>
</dbReference>
<comment type="caution">
    <text evidence="3">The sequence shown here is derived from an EMBL/GenBank/DDBJ whole genome shotgun (WGS) entry which is preliminary data.</text>
</comment>
<dbReference type="Gene3D" id="2.60.120.10">
    <property type="entry name" value="Jelly Rolls"/>
    <property type="match status" value="1"/>
</dbReference>
<dbReference type="EMBL" id="CAJNIZ010012992">
    <property type="protein sequence ID" value="CAE7341204.1"/>
    <property type="molecule type" value="Genomic_DNA"/>
</dbReference>
<evidence type="ECO:0000313" key="4">
    <source>
        <dbReference type="Proteomes" id="UP000649617"/>
    </source>
</evidence>
<dbReference type="GO" id="GO:0005249">
    <property type="term" value="F:voltage-gated potassium channel activity"/>
    <property type="evidence" value="ECO:0007669"/>
    <property type="project" value="TreeGrafter"/>
</dbReference>
<dbReference type="GO" id="GO:0042391">
    <property type="term" value="P:regulation of membrane potential"/>
    <property type="evidence" value="ECO:0007669"/>
    <property type="project" value="TreeGrafter"/>
</dbReference>
<sequence>MRTIRILRIVKAGKINVLWENLVISMGRQWLILSFTVGKMLLVIGCVAHILACIWYALGDTVSGATDKSSWLEIAGVRQSPFPTQYIHSLSWILLTPSPPPLTPDSSVEHTAVLALFVTTVLVIGSALSVLTGTLNEIRQVNSERSKKCRELRIFLQNRAVPTELMMRVMSYADYKMTRHSPIAYDTTLISPMLEAELATSQFGAVLSSHPLLDFMSSMYPLVFAECCRGLKKHFFCEGEAVFSEGSLAENMYMSSHGKFKIIAESFVDDEVSFEDDNQYFAEISLYVEAVMHGYSLHTESFSEVFSLTPADFASVLVHSPVCATMVIEYANEYIIRYSAVPATSHSNIWHTIEREQDCAKAACESNSFYLEAWICRISNTLNLKQLPAKRSC</sequence>
<feature type="transmembrane region" description="Helical" evidence="1">
    <location>
        <begin position="30"/>
        <end position="58"/>
    </location>
</feature>
<dbReference type="AlphaFoldDB" id="A0A812PFH1"/>
<keyword evidence="1" id="KW-0812">Transmembrane</keyword>
<evidence type="ECO:0000313" key="3">
    <source>
        <dbReference type="EMBL" id="CAE7341204.1"/>
    </source>
</evidence>
<organism evidence="3 4">
    <name type="scientific">Symbiodinium pilosum</name>
    <name type="common">Dinoflagellate</name>
    <dbReference type="NCBI Taxonomy" id="2952"/>
    <lineage>
        <taxon>Eukaryota</taxon>
        <taxon>Sar</taxon>
        <taxon>Alveolata</taxon>
        <taxon>Dinophyceae</taxon>
        <taxon>Suessiales</taxon>
        <taxon>Symbiodiniaceae</taxon>
        <taxon>Symbiodinium</taxon>
    </lineage>
</organism>
<dbReference type="Proteomes" id="UP000649617">
    <property type="component" value="Unassembled WGS sequence"/>
</dbReference>
<dbReference type="PROSITE" id="PS50042">
    <property type="entry name" value="CNMP_BINDING_3"/>
    <property type="match status" value="1"/>
</dbReference>
<dbReference type="InterPro" id="IPR050818">
    <property type="entry name" value="KCNH_animal-type"/>
</dbReference>
<gene>
    <name evidence="3" type="ORF">SPIL2461_LOCUS8040</name>
</gene>
<feature type="domain" description="Cyclic nucleotide-binding" evidence="2">
    <location>
        <begin position="203"/>
        <end position="317"/>
    </location>
</feature>
<keyword evidence="1" id="KW-0472">Membrane</keyword>
<dbReference type="InterPro" id="IPR014710">
    <property type="entry name" value="RmlC-like_jellyroll"/>
</dbReference>
<protein>
    <recommendedName>
        <fullName evidence="2">Cyclic nucleotide-binding domain-containing protein</fullName>
    </recommendedName>
</protein>
<dbReference type="InterPro" id="IPR018490">
    <property type="entry name" value="cNMP-bd_dom_sf"/>
</dbReference>
<name>A0A812PFH1_SYMPI</name>
<proteinExistence type="predicted"/>
<reference evidence="3" key="1">
    <citation type="submission" date="2021-02" db="EMBL/GenBank/DDBJ databases">
        <authorList>
            <person name="Dougan E. K."/>
            <person name="Rhodes N."/>
            <person name="Thang M."/>
            <person name="Chan C."/>
        </authorList>
    </citation>
    <scope>NUCLEOTIDE SEQUENCE</scope>
</reference>
<dbReference type="InterPro" id="IPR000595">
    <property type="entry name" value="cNMP-bd_dom"/>
</dbReference>
<dbReference type="PANTHER" id="PTHR10217:SF435">
    <property type="entry name" value="POTASSIUM VOLTAGE-GATED CHANNEL PROTEIN EAG"/>
    <property type="match status" value="1"/>
</dbReference>
<accession>A0A812PFH1</accession>
<keyword evidence="4" id="KW-1185">Reference proteome</keyword>
<dbReference type="OrthoDB" id="413913at2759"/>
<keyword evidence="1" id="KW-1133">Transmembrane helix</keyword>
<dbReference type="SUPFAM" id="SSF51206">
    <property type="entry name" value="cAMP-binding domain-like"/>
    <property type="match status" value="1"/>
</dbReference>
<dbReference type="GO" id="GO:0005886">
    <property type="term" value="C:plasma membrane"/>
    <property type="evidence" value="ECO:0007669"/>
    <property type="project" value="TreeGrafter"/>
</dbReference>